<dbReference type="Pfam" id="PF00169">
    <property type="entry name" value="PH"/>
    <property type="match status" value="1"/>
</dbReference>
<evidence type="ECO:0000313" key="2">
    <source>
        <dbReference type="EnsemblMetazoa" id="CJA39271.1"/>
    </source>
</evidence>
<dbReference type="CDD" id="cd01239">
    <property type="entry name" value="PH_PKD"/>
    <property type="match status" value="1"/>
</dbReference>
<dbReference type="SMART" id="SM00233">
    <property type="entry name" value="PH"/>
    <property type="match status" value="1"/>
</dbReference>
<name>A0A8R1IXV0_CAEJA</name>
<dbReference type="GO" id="GO:0008270">
    <property type="term" value="F:zinc ion binding"/>
    <property type="evidence" value="ECO:0007669"/>
    <property type="project" value="UniProtKB-KW"/>
</dbReference>
<dbReference type="GO" id="GO:0004697">
    <property type="term" value="F:diacylglycerol-dependent serine/threonine kinase activity"/>
    <property type="evidence" value="ECO:0007669"/>
    <property type="project" value="UniProtKB-EC"/>
</dbReference>
<organism evidence="2 3">
    <name type="scientific">Caenorhabditis japonica</name>
    <dbReference type="NCBI Taxonomy" id="281687"/>
    <lineage>
        <taxon>Eukaryota</taxon>
        <taxon>Metazoa</taxon>
        <taxon>Ecdysozoa</taxon>
        <taxon>Nematoda</taxon>
        <taxon>Chromadorea</taxon>
        <taxon>Rhabditida</taxon>
        <taxon>Rhabditina</taxon>
        <taxon>Rhabditomorpha</taxon>
        <taxon>Rhabditoidea</taxon>
        <taxon>Rhabditidae</taxon>
        <taxon>Peloderinae</taxon>
        <taxon>Caenorhabditis</taxon>
    </lineage>
</organism>
<dbReference type="SUPFAM" id="SSF50729">
    <property type="entry name" value="PH domain-like"/>
    <property type="match status" value="1"/>
</dbReference>
<evidence type="ECO:0000313" key="3">
    <source>
        <dbReference type="Proteomes" id="UP000005237"/>
    </source>
</evidence>
<dbReference type="InterPro" id="IPR011993">
    <property type="entry name" value="PH-like_dom_sf"/>
</dbReference>
<dbReference type="PANTHER" id="PTHR22968">
    <property type="entry name" value="PROTEIN KINASE C, MU"/>
    <property type="match status" value="1"/>
</dbReference>
<proteinExistence type="predicted"/>
<reference evidence="3" key="1">
    <citation type="submission" date="2010-08" db="EMBL/GenBank/DDBJ databases">
        <authorList>
            <consortium name="Caenorhabditis japonica Sequencing Consortium"/>
            <person name="Wilson R.K."/>
        </authorList>
    </citation>
    <scope>NUCLEOTIDE SEQUENCE [LARGE SCALE GENOMIC DNA]</scope>
    <source>
        <strain evidence="3">DF5081</strain>
    </source>
</reference>
<accession>A0A8R1IXV0</accession>
<dbReference type="Proteomes" id="UP000005237">
    <property type="component" value="Unassembled WGS sequence"/>
</dbReference>
<dbReference type="EnsemblMetazoa" id="CJA39271.1">
    <property type="protein sequence ID" value="CJA39271.1"/>
    <property type="gene ID" value="WBGene00215118"/>
</dbReference>
<dbReference type="PANTHER" id="PTHR22968:SF24">
    <property type="entry name" value="SERINE_THREONINE-PROTEIN KINASE"/>
    <property type="match status" value="1"/>
</dbReference>
<keyword evidence="3" id="KW-1185">Reference proteome</keyword>
<protein>
    <submittedName>
        <fullName evidence="2">Protein kinase C</fullName>
    </submittedName>
</protein>
<dbReference type="GO" id="GO:0005829">
    <property type="term" value="C:cytosol"/>
    <property type="evidence" value="ECO:0007669"/>
    <property type="project" value="TreeGrafter"/>
</dbReference>
<dbReference type="Gene3D" id="2.30.29.30">
    <property type="entry name" value="Pleckstrin-homology domain (PH domain)/Phosphotyrosine-binding domain (PTB)"/>
    <property type="match status" value="1"/>
</dbReference>
<dbReference type="GO" id="GO:0007200">
    <property type="term" value="P:phospholipase C-activating G protein-coupled receptor signaling pathway"/>
    <property type="evidence" value="ECO:0007669"/>
    <property type="project" value="TreeGrafter"/>
</dbReference>
<dbReference type="InterPro" id="IPR001849">
    <property type="entry name" value="PH_domain"/>
</dbReference>
<reference evidence="2" key="2">
    <citation type="submission" date="2022-06" db="UniProtKB">
        <authorList>
            <consortium name="EnsemblMetazoa"/>
        </authorList>
    </citation>
    <scope>IDENTIFICATION</scope>
    <source>
        <strain evidence="2">DF5081</strain>
    </source>
</reference>
<sequence>MFQYEHFQGTEGTVSSPGTVVTFAGTLSNAADDDVISADSQNIPLMRVVMSKKQTKRKSNKLLKEGWIVHYTDQQNMRKKHYWRLDTKSITMYQDENSTRYYKEIPLNEILGVVTPPEKVEYLFEIRTGACVYFISSRKGSSSRHDISHLTQIAAGFLNILDSPDEGQIRQPPAAIVVSGFFDFFT</sequence>
<dbReference type="GO" id="GO:0035556">
    <property type="term" value="P:intracellular signal transduction"/>
    <property type="evidence" value="ECO:0007669"/>
    <property type="project" value="TreeGrafter"/>
</dbReference>
<dbReference type="AlphaFoldDB" id="A0A8R1IXV0"/>
<feature type="domain" description="PH" evidence="1">
    <location>
        <begin position="62"/>
        <end position="157"/>
    </location>
</feature>
<evidence type="ECO:0000259" key="1">
    <source>
        <dbReference type="SMART" id="SM00233"/>
    </source>
</evidence>